<evidence type="ECO:0000313" key="11">
    <source>
        <dbReference type="EMBL" id="WYJ90970.1"/>
    </source>
</evidence>
<dbReference type="InterPro" id="IPR036277">
    <property type="entry name" value="SMC_hinge_sf"/>
</dbReference>
<dbReference type="EMBL" id="NGMM01000002">
    <property type="protein sequence ID" value="OTP17361.1"/>
    <property type="molecule type" value="Genomic_DNA"/>
</dbReference>
<dbReference type="HAMAP" id="MF_01894">
    <property type="entry name" value="Smc_prok"/>
    <property type="match status" value="1"/>
</dbReference>
<name>A0A242K868_9ENTE</name>
<dbReference type="GO" id="GO:0005524">
    <property type="term" value="F:ATP binding"/>
    <property type="evidence" value="ECO:0007669"/>
    <property type="project" value="UniProtKB-UniRule"/>
</dbReference>
<dbReference type="GO" id="GO:0007062">
    <property type="term" value="P:sister chromatid cohesion"/>
    <property type="evidence" value="ECO:0007669"/>
    <property type="project" value="InterPro"/>
</dbReference>
<evidence type="ECO:0000259" key="9">
    <source>
        <dbReference type="SMART" id="SM00968"/>
    </source>
</evidence>
<dbReference type="CDD" id="cd03278">
    <property type="entry name" value="ABC_SMC_barmotin"/>
    <property type="match status" value="2"/>
</dbReference>
<keyword evidence="6 7" id="KW-0238">DNA-binding</keyword>
<reference evidence="11" key="2">
    <citation type="submission" date="2017-05" db="EMBL/GenBank/DDBJ databases">
        <authorList>
            <consortium name="The Broad Institute Genomics Platform"/>
            <consortium name="The Broad Institute Genomic Center for Infectious Diseases"/>
            <person name="Earl A."/>
            <person name="Manson A."/>
            <person name="Schwartman J."/>
            <person name="Gilmore M."/>
            <person name="Abouelleil A."/>
            <person name="Cao P."/>
            <person name="Chapman S."/>
            <person name="Cusick C."/>
            <person name="Shea T."/>
            <person name="Young S."/>
            <person name="Neafsey D."/>
            <person name="Nusbaum C."/>
            <person name="Birren B."/>
        </authorList>
    </citation>
    <scope>NUCLEOTIDE SEQUENCE</scope>
    <source>
        <strain evidence="11">9E7_DIV0242</strain>
    </source>
</reference>
<feature type="region of interest" description="Disordered" evidence="8">
    <location>
        <begin position="424"/>
        <end position="452"/>
    </location>
</feature>
<dbReference type="InterPro" id="IPR010935">
    <property type="entry name" value="SMC_hinge"/>
</dbReference>
<evidence type="ECO:0000256" key="3">
    <source>
        <dbReference type="ARBA" id="ARBA00022741"/>
    </source>
</evidence>
<accession>A0A242K868</accession>
<comment type="similarity">
    <text evidence="7">Belongs to the SMC family.</text>
</comment>
<keyword evidence="2 7" id="KW-0963">Cytoplasm</keyword>
<gene>
    <name evidence="7" type="primary">smc</name>
    <name evidence="10" type="ORF">A5888_001499</name>
    <name evidence="11" type="ORF">A5888_002738</name>
</gene>
<dbReference type="NCBIfam" id="TIGR02168">
    <property type="entry name" value="SMC_prok_B"/>
    <property type="match status" value="1"/>
</dbReference>
<comment type="subunit">
    <text evidence="7">Homodimer.</text>
</comment>
<dbReference type="PANTHER" id="PTHR43977">
    <property type="entry name" value="STRUCTURAL MAINTENANCE OF CHROMOSOMES PROTEIN 3"/>
    <property type="match status" value="1"/>
</dbReference>
<dbReference type="InterPro" id="IPR011890">
    <property type="entry name" value="SMC_prok"/>
</dbReference>
<reference evidence="11" key="3">
    <citation type="submission" date="2024-03" db="EMBL/GenBank/DDBJ databases">
        <title>The Genome Sequence of Enterococcus sp. DIV0242b.</title>
        <authorList>
            <consortium name="The Broad Institute Genomics Platform"/>
            <consortium name="The Broad Institute Microbial Omics Core"/>
            <consortium name="The Broad Institute Genomic Center for Infectious Diseases"/>
            <person name="Earl A."/>
            <person name="Manson A."/>
            <person name="Gilmore M."/>
            <person name="Schwartman J."/>
            <person name="Shea T."/>
            <person name="Abouelleil A."/>
            <person name="Cao P."/>
            <person name="Chapman S."/>
            <person name="Cusick C."/>
            <person name="Young S."/>
            <person name="Neafsey D."/>
            <person name="Nusbaum C."/>
            <person name="Birren B."/>
        </authorList>
    </citation>
    <scope>NUCLEOTIDE SEQUENCE</scope>
    <source>
        <strain evidence="11">9E7_DIV0242</strain>
    </source>
</reference>
<evidence type="ECO:0000256" key="7">
    <source>
        <dbReference type="HAMAP-Rule" id="MF_01894"/>
    </source>
</evidence>
<dbReference type="SUPFAM" id="SSF52540">
    <property type="entry name" value="P-loop containing nucleoside triphosphate hydrolases"/>
    <property type="match status" value="1"/>
</dbReference>
<dbReference type="AlphaFoldDB" id="A0A242K868"/>
<evidence type="ECO:0000256" key="8">
    <source>
        <dbReference type="SAM" id="MobiDB-lite"/>
    </source>
</evidence>
<evidence type="ECO:0000256" key="5">
    <source>
        <dbReference type="ARBA" id="ARBA00023054"/>
    </source>
</evidence>
<dbReference type="SMART" id="SM00968">
    <property type="entry name" value="SMC_hinge"/>
    <property type="match status" value="1"/>
</dbReference>
<feature type="domain" description="SMC hinge" evidence="9">
    <location>
        <begin position="518"/>
        <end position="637"/>
    </location>
</feature>
<dbReference type="PIRSF" id="PIRSF005719">
    <property type="entry name" value="SMC"/>
    <property type="match status" value="1"/>
</dbReference>
<feature type="compositionally biased region" description="Low complexity" evidence="8">
    <location>
        <begin position="425"/>
        <end position="434"/>
    </location>
</feature>
<dbReference type="GO" id="GO:0007059">
    <property type="term" value="P:chromosome segregation"/>
    <property type="evidence" value="ECO:0007669"/>
    <property type="project" value="UniProtKB-UniRule"/>
</dbReference>
<keyword evidence="3 7" id="KW-0547">Nucleotide-binding</keyword>
<evidence type="ECO:0000256" key="4">
    <source>
        <dbReference type="ARBA" id="ARBA00022840"/>
    </source>
</evidence>
<evidence type="ECO:0000313" key="12">
    <source>
        <dbReference type="Proteomes" id="UP000195141"/>
    </source>
</evidence>
<evidence type="ECO:0000256" key="6">
    <source>
        <dbReference type="ARBA" id="ARBA00023125"/>
    </source>
</evidence>
<dbReference type="GO" id="GO:0006260">
    <property type="term" value="P:DNA replication"/>
    <property type="evidence" value="ECO:0007669"/>
    <property type="project" value="UniProtKB-UniRule"/>
</dbReference>
<feature type="compositionally biased region" description="Basic and acidic residues" evidence="8">
    <location>
        <begin position="435"/>
        <end position="446"/>
    </location>
</feature>
<reference evidence="10" key="1">
    <citation type="submission" date="2017-05" db="EMBL/GenBank/DDBJ databases">
        <title>The Genome Sequence of Enterococcus sp. 9E7_DIV0242.</title>
        <authorList>
            <consortium name="The Broad Institute Genomics Platform"/>
            <consortium name="The Broad Institute Genomic Center for Infectious Diseases"/>
            <person name="Earl A."/>
            <person name="Manson A."/>
            <person name="Schwartman J."/>
            <person name="Gilmore M."/>
            <person name="Abouelleil A."/>
            <person name="Cao P."/>
            <person name="Chapman S."/>
            <person name="Cusick C."/>
            <person name="Shea T."/>
            <person name="Young S."/>
            <person name="Neafsey D."/>
            <person name="Nusbaum C."/>
            <person name="Birren B."/>
        </authorList>
    </citation>
    <scope>NUCLEOTIDE SEQUENCE [LARGE SCALE GENOMIC DNA]</scope>
    <source>
        <strain evidence="10">9E7_DIV0242</strain>
    </source>
</reference>
<dbReference type="FunFam" id="3.40.50.300:FF:000901">
    <property type="entry name" value="Chromosome partition protein Smc"/>
    <property type="match status" value="1"/>
</dbReference>
<dbReference type="OrthoDB" id="9808768at2"/>
<evidence type="ECO:0000256" key="1">
    <source>
        <dbReference type="ARBA" id="ARBA00004496"/>
    </source>
</evidence>
<dbReference type="Gene3D" id="3.30.70.1620">
    <property type="match status" value="1"/>
</dbReference>
<keyword evidence="12" id="KW-1185">Reference proteome</keyword>
<dbReference type="GO" id="GO:0005737">
    <property type="term" value="C:cytoplasm"/>
    <property type="evidence" value="ECO:0007669"/>
    <property type="project" value="UniProtKB-SubCell"/>
</dbReference>
<organism evidence="10">
    <name type="scientific">Candidatus Enterococcus clewellii</name>
    <dbReference type="NCBI Taxonomy" id="1834193"/>
    <lineage>
        <taxon>Bacteria</taxon>
        <taxon>Bacillati</taxon>
        <taxon>Bacillota</taxon>
        <taxon>Bacilli</taxon>
        <taxon>Lactobacillales</taxon>
        <taxon>Enterococcaceae</taxon>
        <taxon>Enterococcus</taxon>
    </lineage>
</organism>
<dbReference type="InterPro" id="IPR024704">
    <property type="entry name" value="SMC"/>
</dbReference>
<feature type="coiled-coil region" evidence="7">
    <location>
        <begin position="167"/>
        <end position="194"/>
    </location>
</feature>
<evidence type="ECO:0000256" key="2">
    <source>
        <dbReference type="ARBA" id="ARBA00022490"/>
    </source>
</evidence>
<proteinExistence type="inferred from homology"/>
<feature type="coiled-coil region" evidence="7">
    <location>
        <begin position="673"/>
        <end position="917"/>
    </location>
</feature>
<dbReference type="Pfam" id="PF06470">
    <property type="entry name" value="SMC_hinge"/>
    <property type="match status" value="1"/>
</dbReference>
<comment type="domain">
    <text evidence="7">Contains large globular domains required for ATP hydrolysis at each terminus and a third globular domain forming a flexible hinge near the middle of the molecule. These domains are separated by coiled-coil structures.</text>
</comment>
<evidence type="ECO:0000313" key="10">
    <source>
        <dbReference type="EMBL" id="OTP17361.1"/>
    </source>
</evidence>
<keyword evidence="4 7" id="KW-0067">ATP-binding</keyword>
<dbReference type="EMBL" id="CP147247">
    <property type="protein sequence ID" value="WYJ90970.1"/>
    <property type="molecule type" value="Genomic_DNA"/>
</dbReference>
<protein>
    <recommendedName>
        <fullName evidence="7">Chromosome partition protein Smc</fullName>
    </recommendedName>
</protein>
<comment type="function">
    <text evidence="7">Required for chromosome condensation and partitioning.</text>
</comment>
<dbReference type="Gene3D" id="3.40.50.300">
    <property type="entry name" value="P-loop containing nucleotide triphosphate hydrolases"/>
    <property type="match status" value="2"/>
</dbReference>
<dbReference type="Proteomes" id="UP000195141">
    <property type="component" value="Chromosome"/>
</dbReference>
<dbReference type="InterPro" id="IPR003395">
    <property type="entry name" value="RecF/RecN/SMC_N"/>
</dbReference>
<dbReference type="Gene3D" id="1.20.1060.20">
    <property type="match status" value="1"/>
</dbReference>
<dbReference type="SUPFAM" id="SSF75553">
    <property type="entry name" value="Smc hinge domain"/>
    <property type="match status" value="1"/>
</dbReference>
<comment type="subcellular location">
    <subcellularLocation>
        <location evidence="1 7">Cytoplasm</location>
    </subcellularLocation>
</comment>
<keyword evidence="5 7" id="KW-0175">Coiled coil</keyword>
<dbReference type="InterPro" id="IPR027417">
    <property type="entry name" value="P-loop_NTPase"/>
</dbReference>
<dbReference type="GO" id="GO:0003677">
    <property type="term" value="F:DNA binding"/>
    <property type="evidence" value="ECO:0007669"/>
    <property type="project" value="UniProtKB-UniRule"/>
</dbReference>
<feature type="binding site" evidence="7">
    <location>
        <begin position="32"/>
        <end position="39"/>
    </location>
    <ligand>
        <name>ATP</name>
        <dbReference type="ChEBI" id="CHEBI:30616"/>
    </ligand>
</feature>
<dbReference type="GO" id="GO:0005694">
    <property type="term" value="C:chromosome"/>
    <property type="evidence" value="ECO:0007669"/>
    <property type="project" value="InterPro"/>
</dbReference>
<dbReference type="Pfam" id="PF02463">
    <property type="entry name" value="SMC_N"/>
    <property type="match status" value="2"/>
</dbReference>
<dbReference type="FunFam" id="3.40.50.300:FF:000984">
    <property type="entry name" value="Chromosome partition protein Smc"/>
    <property type="match status" value="1"/>
</dbReference>
<dbReference type="GO" id="GO:0016887">
    <property type="term" value="F:ATP hydrolysis activity"/>
    <property type="evidence" value="ECO:0007669"/>
    <property type="project" value="InterPro"/>
</dbReference>
<dbReference type="RefSeq" id="WP_086348585.1">
    <property type="nucleotide sequence ID" value="NZ_CP147247.1"/>
</dbReference>
<dbReference type="GO" id="GO:0030261">
    <property type="term" value="P:chromosome condensation"/>
    <property type="evidence" value="ECO:0007669"/>
    <property type="project" value="InterPro"/>
</dbReference>
<sequence length="1192" mass="136035">MFLKRIEIAGFKSFADRTVIEFENGVTAVVGPNGSGKSNITEAVRWVLGEQSAKSLRGGKMPDIIFAGSEGRKPLNIAEVTVVLDNKDHYLPLDFSEISVTRRYRRTGESDFFINKQGCRLKDIQELFMDSGLGKESFSIISQGKVEAIFNSKPEDRRGIFEEAAGVLKYKQRKKKAEQKLFETEDNLNRVQDIIYELEDQLTPLAAQSEAAKEFLALKKKLTEIDVSLTVSEIEQTKIIWETKAQELSAVEAELAEISQRIHHSEDQLLQLRSQRNKLDEQLEQQQAQLLQVTEALKQTEGQKQVLIERSKHTMQSTAEYQESLTETAEKIQSYRTELLQLKEKRAQKEQEKVQLSTAIKEAELEVEKYSKSSKELLEELRSDYVEVMQEQANTANELKYLERQYQQETAKNKQAVEKHESLEEQLSAAQQEQKTLEEQLEKSEQQLEQQRTNYTAAKQRLEKQQQEQSVKQKQMYQTMNQVQQVKARRKSLQEIQENYAGFYQGVRAVLKQKDQLSGIVGAVAELIEVPKEFTLAVETALGGAAQHVIVENEADGRSAITFLKQQHSGRATFLPLTTIKPRQLSTAIRERVNTVDGFVGVASELIQYPGNISPVIQNLLGVTVLARDLASANQLAKLINYQYRIVSLDGDVMNPGGSMTGGATRKGNQGSLFSQTQELQTLTEQLERLEAQLSESENHVRQLTEQVKETTEELEALRSKGEQSRLDQQELVNKRANKEEAVNRLTKEKRLFEFESRELHQFLEEYQEKHQQLEQQQKELDVTKERLDREMQQIDQEASQMETYKANAQERLNKLQAEWAVLGEQLSHLENQISDKQSQLDEVLLKESSLKQQLQQLNDHSTDHQVTEEGLAVQLEQFATKRTELEEMIQQGKEKRQGLQQQVDRLDNSLTDEHKQQQQLLTQQTQLEVVKNRSEIKLDNSLQYLQEEYNLTYEKAQADYQLAIEADDAKIEVKQLKRSIERLGPVNLNAIEQYEQVNERHVFLVTQRDDLLEAKDQLFETMEEMDQEVKLRFSEVFEAIRGQFKAVFPNMFGGGRAELVLTNPDDLLNTGIEIEAQPPGKKLQSLSLLSGGERALTAIALLFSIIRVRPVPFCILDEVEAALDDANVSRFGHYLSEFEDETQFIVVTHRKGTMEAADVLYGVTMQESGVSKIVSVRLDDVNEVGAISTSA</sequence>